<dbReference type="Proteomes" id="UP000500741">
    <property type="component" value="Chromosome"/>
</dbReference>
<sequence length="55" mass="6600">MIEHTAKFYKARKNDPKWAAEYKKFRQKRVDTFASRLLVFLLVLDVILIIISVFK</sequence>
<evidence type="ECO:0000256" key="1">
    <source>
        <dbReference type="SAM" id="Phobius"/>
    </source>
</evidence>
<accession>A0A6G8AYB5</accession>
<keyword evidence="3" id="KW-1185">Reference proteome</keyword>
<dbReference type="KEGG" id="wco:G7084_00850"/>
<keyword evidence="1" id="KW-0812">Transmembrane</keyword>
<protein>
    <submittedName>
        <fullName evidence="2">Uncharacterized protein</fullName>
    </submittedName>
</protein>
<keyword evidence="1" id="KW-0472">Membrane</keyword>
<evidence type="ECO:0000313" key="2">
    <source>
        <dbReference type="EMBL" id="QIL49997.1"/>
    </source>
</evidence>
<proteinExistence type="predicted"/>
<keyword evidence="1" id="KW-1133">Transmembrane helix</keyword>
<evidence type="ECO:0000313" key="3">
    <source>
        <dbReference type="Proteomes" id="UP000500741"/>
    </source>
</evidence>
<gene>
    <name evidence="2" type="ORF">G7084_00850</name>
</gene>
<feature type="transmembrane region" description="Helical" evidence="1">
    <location>
        <begin position="33"/>
        <end position="54"/>
    </location>
</feature>
<dbReference type="EMBL" id="CP049888">
    <property type="protein sequence ID" value="QIL49997.1"/>
    <property type="molecule type" value="Genomic_DNA"/>
</dbReference>
<dbReference type="RefSeq" id="WP_166009169.1">
    <property type="nucleotide sequence ID" value="NZ_CP049888.1"/>
</dbReference>
<organism evidence="2 3">
    <name type="scientific">Weissella coleopterorum</name>
    <dbReference type="NCBI Taxonomy" id="2714949"/>
    <lineage>
        <taxon>Bacteria</taxon>
        <taxon>Bacillati</taxon>
        <taxon>Bacillota</taxon>
        <taxon>Bacilli</taxon>
        <taxon>Lactobacillales</taxon>
        <taxon>Lactobacillaceae</taxon>
        <taxon>Weissella</taxon>
    </lineage>
</organism>
<reference evidence="2 3" key="1">
    <citation type="submission" date="2020-03" db="EMBL/GenBank/DDBJ databases">
        <title>Weissella sp. nov., isolated from Cybister lewisianus.</title>
        <authorList>
            <person name="Hyun D.-W."/>
            <person name="Bae J.-W."/>
        </authorList>
    </citation>
    <scope>NUCLEOTIDE SEQUENCE [LARGE SCALE GENOMIC DNA]</scope>
    <source>
        <strain evidence="2 3">HDW19</strain>
    </source>
</reference>
<name>A0A6G8AYB5_9LACO</name>
<dbReference type="AlphaFoldDB" id="A0A6G8AYB5"/>